<dbReference type="EMBL" id="JAIWYP010000011">
    <property type="protein sequence ID" value="KAH3739080.1"/>
    <property type="molecule type" value="Genomic_DNA"/>
</dbReference>
<accession>A0A9D4D5J2</accession>
<protein>
    <submittedName>
        <fullName evidence="2">Uncharacterized protein</fullName>
    </submittedName>
</protein>
<reference evidence="2" key="2">
    <citation type="submission" date="2020-11" db="EMBL/GenBank/DDBJ databases">
        <authorList>
            <person name="McCartney M.A."/>
            <person name="Auch B."/>
            <person name="Kono T."/>
            <person name="Mallez S."/>
            <person name="Becker A."/>
            <person name="Gohl D.M."/>
            <person name="Silverstein K.A.T."/>
            <person name="Koren S."/>
            <person name="Bechman K.B."/>
            <person name="Herman A."/>
            <person name="Abrahante J.E."/>
            <person name="Garbe J."/>
        </authorList>
    </citation>
    <scope>NUCLEOTIDE SEQUENCE</scope>
    <source>
        <strain evidence="2">Duluth1</strain>
        <tissue evidence="2">Whole animal</tissue>
    </source>
</reference>
<keyword evidence="3" id="KW-1185">Reference proteome</keyword>
<evidence type="ECO:0000256" key="1">
    <source>
        <dbReference type="SAM" id="MobiDB-lite"/>
    </source>
</evidence>
<evidence type="ECO:0000313" key="2">
    <source>
        <dbReference type="EMBL" id="KAH3739080.1"/>
    </source>
</evidence>
<feature type="region of interest" description="Disordered" evidence="1">
    <location>
        <begin position="54"/>
        <end position="75"/>
    </location>
</feature>
<name>A0A9D4D5J2_DREPO</name>
<reference evidence="2" key="1">
    <citation type="journal article" date="2019" name="bioRxiv">
        <title>The Genome of the Zebra Mussel, Dreissena polymorpha: A Resource for Invasive Species Research.</title>
        <authorList>
            <person name="McCartney M.A."/>
            <person name="Auch B."/>
            <person name="Kono T."/>
            <person name="Mallez S."/>
            <person name="Zhang Y."/>
            <person name="Obille A."/>
            <person name="Becker A."/>
            <person name="Abrahante J.E."/>
            <person name="Garbe J."/>
            <person name="Badalamenti J.P."/>
            <person name="Herman A."/>
            <person name="Mangelson H."/>
            <person name="Liachko I."/>
            <person name="Sullivan S."/>
            <person name="Sone E.D."/>
            <person name="Koren S."/>
            <person name="Silverstein K.A.T."/>
            <person name="Beckman K.B."/>
            <person name="Gohl D.M."/>
        </authorList>
    </citation>
    <scope>NUCLEOTIDE SEQUENCE</scope>
    <source>
        <strain evidence="2">Duluth1</strain>
        <tissue evidence="2">Whole animal</tissue>
    </source>
</reference>
<sequence>MSDTCNCNNSALRIKPATTQPEKPYWAKFHYSITDCTKPNLEHVLSALDLRKMSGSSSNSPAKTSGNASISCAWI</sequence>
<organism evidence="2 3">
    <name type="scientific">Dreissena polymorpha</name>
    <name type="common">Zebra mussel</name>
    <name type="synonym">Mytilus polymorpha</name>
    <dbReference type="NCBI Taxonomy" id="45954"/>
    <lineage>
        <taxon>Eukaryota</taxon>
        <taxon>Metazoa</taxon>
        <taxon>Spiralia</taxon>
        <taxon>Lophotrochozoa</taxon>
        <taxon>Mollusca</taxon>
        <taxon>Bivalvia</taxon>
        <taxon>Autobranchia</taxon>
        <taxon>Heteroconchia</taxon>
        <taxon>Euheterodonta</taxon>
        <taxon>Imparidentia</taxon>
        <taxon>Neoheterodontei</taxon>
        <taxon>Myida</taxon>
        <taxon>Dreissenoidea</taxon>
        <taxon>Dreissenidae</taxon>
        <taxon>Dreissena</taxon>
    </lineage>
</organism>
<proteinExistence type="predicted"/>
<comment type="caution">
    <text evidence="2">The sequence shown here is derived from an EMBL/GenBank/DDBJ whole genome shotgun (WGS) entry which is preliminary data.</text>
</comment>
<dbReference type="Proteomes" id="UP000828390">
    <property type="component" value="Unassembled WGS sequence"/>
</dbReference>
<evidence type="ECO:0000313" key="3">
    <source>
        <dbReference type="Proteomes" id="UP000828390"/>
    </source>
</evidence>
<dbReference type="AlphaFoldDB" id="A0A9D4D5J2"/>
<gene>
    <name evidence="2" type="ORF">DPMN_045727</name>
</gene>